<dbReference type="Proteomes" id="UP000236379">
    <property type="component" value="Unassembled WGS sequence"/>
</dbReference>
<accession>A0A2K3V066</accession>
<proteinExistence type="predicted"/>
<feature type="region of interest" description="Disordered" evidence="1">
    <location>
        <begin position="60"/>
        <end position="86"/>
    </location>
</feature>
<gene>
    <name evidence="2" type="ORF">CVO96_13120</name>
</gene>
<evidence type="ECO:0000256" key="1">
    <source>
        <dbReference type="SAM" id="MobiDB-lite"/>
    </source>
</evidence>
<dbReference type="EMBL" id="PPPD01000001">
    <property type="protein sequence ID" value="PNY82184.1"/>
    <property type="molecule type" value="Genomic_DNA"/>
</dbReference>
<protein>
    <recommendedName>
        <fullName evidence="4">CopG family transcriptional regulator</fullName>
    </recommendedName>
</protein>
<organism evidence="2 3">
    <name type="scientific">Deinococcus koreensis</name>
    <dbReference type="NCBI Taxonomy" id="2054903"/>
    <lineage>
        <taxon>Bacteria</taxon>
        <taxon>Thermotogati</taxon>
        <taxon>Deinococcota</taxon>
        <taxon>Deinococci</taxon>
        <taxon>Deinococcales</taxon>
        <taxon>Deinococcaceae</taxon>
        <taxon>Deinococcus</taxon>
    </lineage>
</organism>
<sequence>MDMTETHRKHVVFPDHVLRFLERYQREHGLPSFSATIEAATKALEQQERRDAYARYAQDYASDPQAQAEAEQWLEFPMQEHPQDIQ</sequence>
<keyword evidence="3" id="KW-1185">Reference proteome</keyword>
<comment type="caution">
    <text evidence="2">The sequence shown here is derived from an EMBL/GenBank/DDBJ whole genome shotgun (WGS) entry which is preliminary data.</text>
</comment>
<dbReference type="AlphaFoldDB" id="A0A2K3V066"/>
<name>A0A2K3V066_9DEIO</name>
<reference evidence="2 3" key="1">
    <citation type="submission" date="2018-01" db="EMBL/GenBank/DDBJ databases">
        <title>Deinococcus koreensis sp. nov., a radiation-resistant bacterium isolated from river water.</title>
        <authorList>
            <person name="Choi A."/>
        </authorList>
    </citation>
    <scope>NUCLEOTIDE SEQUENCE [LARGE SCALE GENOMIC DNA]</scope>
    <source>
        <strain evidence="2 3">SJW1-2</strain>
    </source>
</reference>
<evidence type="ECO:0000313" key="2">
    <source>
        <dbReference type="EMBL" id="PNY82184.1"/>
    </source>
</evidence>
<evidence type="ECO:0000313" key="3">
    <source>
        <dbReference type="Proteomes" id="UP000236379"/>
    </source>
</evidence>
<evidence type="ECO:0008006" key="4">
    <source>
        <dbReference type="Google" id="ProtNLM"/>
    </source>
</evidence>